<dbReference type="AlphaFoldDB" id="A0A830BLS5"/>
<evidence type="ECO:0000256" key="1">
    <source>
        <dbReference type="SAM" id="MobiDB-lite"/>
    </source>
</evidence>
<evidence type="ECO:0000313" key="4">
    <source>
        <dbReference type="Proteomes" id="UP000653305"/>
    </source>
</evidence>
<dbReference type="InterPro" id="IPR057523">
    <property type="entry name" value="HTH_74"/>
</dbReference>
<protein>
    <recommendedName>
        <fullName evidence="2">HTH three-helical bundle domain-containing protein</fullName>
    </recommendedName>
</protein>
<comment type="caution">
    <text evidence="3">The sequence shown here is derived from an EMBL/GenBank/DDBJ whole genome shotgun (WGS) entry which is preliminary data.</text>
</comment>
<proteinExistence type="predicted"/>
<sequence>HFQSSNSQIVRKKRSRTICVSSGKKLKTGKPGPTSAPASSESVSGITTVEAQTSSCLSCTSSAQSFSSETNADGDKPRKTEIQGHMGHKAAAVLRVLSNGSASEVKIRKLLGDSPSTSKALRM</sequence>
<dbReference type="Pfam" id="PF25370">
    <property type="entry name" value="HTH_74"/>
    <property type="match status" value="1"/>
</dbReference>
<organism evidence="3 4">
    <name type="scientific">Phtheirospermum japonicum</name>
    <dbReference type="NCBI Taxonomy" id="374723"/>
    <lineage>
        <taxon>Eukaryota</taxon>
        <taxon>Viridiplantae</taxon>
        <taxon>Streptophyta</taxon>
        <taxon>Embryophyta</taxon>
        <taxon>Tracheophyta</taxon>
        <taxon>Spermatophyta</taxon>
        <taxon>Magnoliopsida</taxon>
        <taxon>eudicotyledons</taxon>
        <taxon>Gunneridae</taxon>
        <taxon>Pentapetalae</taxon>
        <taxon>asterids</taxon>
        <taxon>lamiids</taxon>
        <taxon>Lamiales</taxon>
        <taxon>Orobanchaceae</taxon>
        <taxon>Orobanchaceae incertae sedis</taxon>
        <taxon>Phtheirospermum</taxon>
    </lineage>
</organism>
<evidence type="ECO:0000259" key="2">
    <source>
        <dbReference type="Pfam" id="PF25370"/>
    </source>
</evidence>
<gene>
    <name evidence="3" type="ORF">PHJA_000918300</name>
</gene>
<evidence type="ECO:0000313" key="3">
    <source>
        <dbReference type="EMBL" id="GFP87746.1"/>
    </source>
</evidence>
<feature type="compositionally biased region" description="Basic and acidic residues" evidence="1">
    <location>
        <begin position="73"/>
        <end position="82"/>
    </location>
</feature>
<dbReference type="EMBL" id="BMAC01000153">
    <property type="protein sequence ID" value="GFP87746.1"/>
    <property type="molecule type" value="Genomic_DNA"/>
</dbReference>
<name>A0A830BLS5_9LAMI</name>
<feature type="compositionally biased region" description="Polar residues" evidence="1">
    <location>
        <begin position="36"/>
        <end position="45"/>
    </location>
</feature>
<dbReference type="OrthoDB" id="515857at2759"/>
<reference evidence="3" key="1">
    <citation type="submission" date="2020-07" db="EMBL/GenBank/DDBJ databases">
        <title>Ethylene signaling mediates host invasion by parasitic plants.</title>
        <authorList>
            <person name="Yoshida S."/>
        </authorList>
    </citation>
    <scope>NUCLEOTIDE SEQUENCE</scope>
    <source>
        <strain evidence="3">Okayama</strain>
    </source>
</reference>
<feature type="region of interest" description="Disordered" evidence="1">
    <location>
        <begin position="65"/>
        <end position="87"/>
    </location>
</feature>
<keyword evidence="4" id="KW-1185">Reference proteome</keyword>
<dbReference type="Proteomes" id="UP000653305">
    <property type="component" value="Unassembled WGS sequence"/>
</dbReference>
<feature type="non-terminal residue" evidence="3">
    <location>
        <position position="1"/>
    </location>
</feature>
<accession>A0A830BLS5</accession>
<feature type="region of interest" description="Disordered" evidence="1">
    <location>
        <begin position="1"/>
        <end position="45"/>
    </location>
</feature>
<feature type="domain" description="HTH three-helical bundle" evidence="2">
    <location>
        <begin position="84"/>
        <end position="123"/>
    </location>
</feature>